<keyword evidence="1" id="KW-0472">Membrane</keyword>
<feature type="transmembrane region" description="Helical" evidence="1">
    <location>
        <begin position="40"/>
        <end position="62"/>
    </location>
</feature>
<protein>
    <submittedName>
        <fullName evidence="2">Uncharacterized protein</fullName>
    </submittedName>
</protein>
<evidence type="ECO:0000313" key="2">
    <source>
        <dbReference type="EMBL" id="GKI19871.1"/>
    </source>
</evidence>
<proteinExistence type="predicted"/>
<organism evidence="2 3">
    <name type="scientific">Alistipes finegoldii</name>
    <dbReference type="NCBI Taxonomy" id="214856"/>
    <lineage>
        <taxon>Bacteria</taxon>
        <taxon>Pseudomonadati</taxon>
        <taxon>Bacteroidota</taxon>
        <taxon>Bacteroidia</taxon>
        <taxon>Bacteroidales</taxon>
        <taxon>Rikenellaceae</taxon>
        <taxon>Alistipes</taxon>
    </lineage>
</organism>
<gene>
    <name evidence="2" type="ORF">CE91St16_27790</name>
</gene>
<comment type="caution">
    <text evidence="2">The sequence shown here is derived from an EMBL/GenBank/DDBJ whole genome shotgun (WGS) entry which is preliminary data.</text>
</comment>
<keyword evidence="1" id="KW-1133">Transmembrane helix</keyword>
<sequence>MKRKIIVLLPILLFIPIFLWAAGGQDIAATTKLKGVIKDGVQIVAGLIALIAVIKIGLSTATKSIMSGQELSQKETKDVITKLGYLIIGLSVMLFASSIADFITQKL</sequence>
<keyword evidence="1" id="KW-0812">Transmembrane</keyword>
<dbReference type="Proteomes" id="UP001055105">
    <property type="component" value="Unassembled WGS sequence"/>
</dbReference>
<dbReference type="RefSeq" id="WP_227042587.1">
    <property type="nucleotide sequence ID" value="NZ_AP025581.1"/>
</dbReference>
<name>A0AA37NMC6_9BACT</name>
<reference evidence="2" key="1">
    <citation type="submission" date="2022-01" db="EMBL/GenBank/DDBJ databases">
        <title>Novel bile acid biosynthetic pathways are enriched in the microbiome of centenarians.</title>
        <authorList>
            <person name="Sato Y."/>
            <person name="Atarashi K."/>
            <person name="Plichta R.D."/>
            <person name="Arai Y."/>
            <person name="Sasajima S."/>
            <person name="Kearney M.S."/>
            <person name="Suda W."/>
            <person name="Takeshita K."/>
            <person name="Sasaki T."/>
            <person name="Okamoto S."/>
            <person name="Skelly N.A."/>
            <person name="Okamura Y."/>
            <person name="Vlamakis H."/>
            <person name="Li Y."/>
            <person name="Tanoue T."/>
            <person name="Takei H."/>
            <person name="Nittono H."/>
            <person name="Narushima S."/>
            <person name="Irie J."/>
            <person name="Itoh H."/>
            <person name="Moriya K."/>
            <person name="Sugiura Y."/>
            <person name="Suematsu M."/>
            <person name="Moritoki N."/>
            <person name="Shibata S."/>
            <person name="Littman R.D."/>
            <person name="Fischbach A.M."/>
            <person name="Uwamino Y."/>
            <person name="Inoue T."/>
            <person name="Honda A."/>
            <person name="Hattori M."/>
            <person name="Murai T."/>
            <person name="Xavier J.R."/>
            <person name="Hirose N."/>
            <person name="Honda K."/>
        </authorList>
    </citation>
    <scope>NUCLEOTIDE SEQUENCE</scope>
    <source>
        <strain evidence="2">CE91-St16</strain>
    </source>
</reference>
<dbReference type="EMBL" id="BQOL01000002">
    <property type="protein sequence ID" value="GKI19871.1"/>
    <property type="molecule type" value="Genomic_DNA"/>
</dbReference>
<dbReference type="AlphaFoldDB" id="A0AA37NMC6"/>
<accession>A0AA37NMC6</accession>
<evidence type="ECO:0000256" key="1">
    <source>
        <dbReference type="SAM" id="Phobius"/>
    </source>
</evidence>
<feature type="transmembrane region" description="Helical" evidence="1">
    <location>
        <begin position="83"/>
        <end position="103"/>
    </location>
</feature>
<evidence type="ECO:0000313" key="3">
    <source>
        <dbReference type="Proteomes" id="UP001055105"/>
    </source>
</evidence>